<name>A0A8S1VLW5_9CILI</name>
<dbReference type="Pfam" id="PF00856">
    <property type="entry name" value="SET"/>
    <property type="match status" value="1"/>
</dbReference>
<dbReference type="GO" id="GO:0005634">
    <property type="term" value="C:nucleus"/>
    <property type="evidence" value="ECO:0007669"/>
    <property type="project" value="TreeGrafter"/>
</dbReference>
<dbReference type="InterPro" id="IPR013105">
    <property type="entry name" value="TPR_2"/>
</dbReference>
<comment type="caution">
    <text evidence="8">The sequence shown here is derived from an EMBL/GenBank/DDBJ whole genome shotgun (WGS) entry which is preliminary data.</text>
</comment>
<dbReference type="GO" id="GO:0032259">
    <property type="term" value="P:methylation"/>
    <property type="evidence" value="ECO:0007669"/>
    <property type="project" value="UniProtKB-KW"/>
</dbReference>
<organism evidence="8 9">
    <name type="scientific">Paramecium pentaurelia</name>
    <dbReference type="NCBI Taxonomy" id="43138"/>
    <lineage>
        <taxon>Eukaryota</taxon>
        <taxon>Sar</taxon>
        <taxon>Alveolata</taxon>
        <taxon>Ciliophora</taxon>
        <taxon>Intramacronucleata</taxon>
        <taxon>Oligohymenophorea</taxon>
        <taxon>Peniculida</taxon>
        <taxon>Parameciidae</taxon>
        <taxon>Paramecium</taxon>
    </lineage>
</organism>
<reference evidence="8" key="1">
    <citation type="submission" date="2021-01" db="EMBL/GenBank/DDBJ databases">
        <authorList>
            <consortium name="Genoscope - CEA"/>
            <person name="William W."/>
        </authorList>
    </citation>
    <scope>NUCLEOTIDE SEQUENCE</scope>
</reference>
<evidence type="ECO:0000256" key="1">
    <source>
        <dbReference type="ARBA" id="ARBA00022603"/>
    </source>
</evidence>
<dbReference type="InterPro" id="IPR001214">
    <property type="entry name" value="SET_dom"/>
</dbReference>
<evidence type="ECO:0000313" key="9">
    <source>
        <dbReference type="Proteomes" id="UP000689195"/>
    </source>
</evidence>
<dbReference type="GO" id="GO:0008168">
    <property type="term" value="F:methyltransferase activity"/>
    <property type="evidence" value="ECO:0007669"/>
    <property type="project" value="UniProtKB-KW"/>
</dbReference>
<keyword evidence="5 6" id="KW-0802">TPR repeat</keyword>
<dbReference type="PROSITE" id="PS50280">
    <property type="entry name" value="SET"/>
    <property type="match status" value="1"/>
</dbReference>
<evidence type="ECO:0000256" key="4">
    <source>
        <dbReference type="ARBA" id="ARBA00022737"/>
    </source>
</evidence>
<dbReference type="GO" id="GO:0042826">
    <property type="term" value="F:histone deacetylase binding"/>
    <property type="evidence" value="ECO:0007669"/>
    <property type="project" value="TreeGrafter"/>
</dbReference>
<protein>
    <recommendedName>
        <fullName evidence="7">SET domain-containing protein</fullName>
    </recommendedName>
</protein>
<evidence type="ECO:0000256" key="3">
    <source>
        <dbReference type="ARBA" id="ARBA00022691"/>
    </source>
</evidence>
<keyword evidence="3" id="KW-0949">S-adenosyl-L-methionine</keyword>
<keyword evidence="9" id="KW-1185">Reference proteome</keyword>
<dbReference type="InterPro" id="IPR052097">
    <property type="entry name" value="SET-MYND_domain_protein"/>
</dbReference>
<evidence type="ECO:0000256" key="6">
    <source>
        <dbReference type="PROSITE-ProRule" id="PRU00339"/>
    </source>
</evidence>
<dbReference type="PANTHER" id="PTHR46165:SF2">
    <property type="entry name" value="SET AND MYND DOMAIN-CONTAINING PROTEIN 4"/>
    <property type="match status" value="1"/>
</dbReference>
<evidence type="ECO:0000256" key="2">
    <source>
        <dbReference type="ARBA" id="ARBA00022679"/>
    </source>
</evidence>
<dbReference type="PANTHER" id="PTHR46165">
    <property type="entry name" value="SET AND MYND DOMAIN-CONTAINING PROTEIN 4"/>
    <property type="match status" value="1"/>
</dbReference>
<dbReference type="Proteomes" id="UP000689195">
    <property type="component" value="Unassembled WGS sequence"/>
</dbReference>
<dbReference type="GO" id="GO:0005737">
    <property type="term" value="C:cytoplasm"/>
    <property type="evidence" value="ECO:0007669"/>
    <property type="project" value="TreeGrafter"/>
</dbReference>
<dbReference type="SMART" id="SM00028">
    <property type="entry name" value="TPR"/>
    <property type="match status" value="3"/>
</dbReference>
<dbReference type="InterPro" id="IPR019734">
    <property type="entry name" value="TPR_rpt"/>
</dbReference>
<evidence type="ECO:0000259" key="7">
    <source>
        <dbReference type="PROSITE" id="PS50280"/>
    </source>
</evidence>
<proteinExistence type="predicted"/>
<keyword evidence="2" id="KW-0808">Transferase</keyword>
<keyword evidence="4" id="KW-0677">Repeat</keyword>
<accession>A0A8S1VLW5</accession>
<feature type="repeat" description="TPR" evidence="6">
    <location>
        <begin position="179"/>
        <end position="212"/>
    </location>
</feature>
<dbReference type="OrthoDB" id="438641at2759"/>
<evidence type="ECO:0000313" key="8">
    <source>
        <dbReference type="EMBL" id="CAD8178384.1"/>
    </source>
</evidence>
<keyword evidence="1" id="KW-0489">Methyltransferase</keyword>
<sequence length="641" mass="76161">MANIPAHVITIHSQKYDPPLQKIEKTPKLPISEMKLIDVEELMENKNMNNQYIIVQVYQIDWKNSNQYLIVRDFNEIWLNLTIMEQNKSCNYQINDWLIVKNPILMEFGIIIQDQLDVIAINEFTYQAMINSETDQTEPIQLKEKGNQYFKLQQYRLAYEVYSMVIIYDHINKTNLILEQCYNNRAQCLYQLGYIQESIDDLNQVLKLNPQNEKAIQRQALCYLKLQNPNDAKKLFESLPNNKTDKDIVFKLVECELMIKHQSGNIDLISILNQFVNQQQFYFENINNYRHKSIERKKSNLGGLGLFVNQPIPKGTVLIVEHPMHKIQENQTLGTHQRDNIYEEIRQKAINDKQFAERLFKLYDGSNNYAVKLIKQDFEYQLQNYIVDINRIENIFRYNAHAFQLLKVFTKNKQIKYLDQSEGLWFTLSQVNHSLTPNIFYYFLGELLIVVSAKNIEKDEEILVQYHPPLNQKEYQNNLKSHNIPMDQRLVQYNQQWKMDDNFNEIKTIIKTVKTSKNLTDLTTYTLSNPNIIQQIKEKYPIKYLKIVQQVCFDLFQVKRIKEYINLKFQGLVFQFDHYPQCSSIQDFFMFLTVVSQGQEIEKEIVNFIFKVGILMFGEAFLKNQNSEDLIFQLGFKQMKK</sequence>
<dbReference type="Pfam" id="PF07719">
    <property type="entry name" value="TPR_2"/>
    <property type="match status" value="1"/>
</dbReference>
<gene>
    <name evidence="8" type="ORF">PPENT_87.1.T0690169</name>
</gene>
<dbReference type="AlphaFoldDB" id="A0A8S1VLW5"/>
<feature type="domain" description="SET" evidence="7">
    <location>
        <begin position="292"/>
        <end position="467"/>
    </location>
</feature>
<dbReference type="EMBL" id="CAJJDO010000069">
    <property type="protein sequence ID" value="CAD8178384.1"/>
    <property type="molecule type" value="Genomic_DNA"/>
</dbReference>
<dbReference type="PROSITE" id="PS50005">
    <property type="entry name" value="TPR"/>
    <property type="match status" value="1"/>
</dbReference>
<evidence type="ECO:0000256" key="5">
    <source>
        <dbReference type="ARBA" id="ARBA00022803"/>
    </source>
</evidence>